<proteinExistence type="inferred from homology"/>
<comment type="subcellular location">
    <subcellularLocation>
        <location evidence="1">Membrane</location>
        <topology evidence="1">Multi-pass membrane protein</topology>
    </subcellularLocation>
</comment>
<evidence type="ECO:0000256" key="1">
    <source>
        <dbReference type="ARBA" id="ARBA00004141"/>
    </source>
</evidence>
<accession>A0A3M9NBP8</accession>
<dbReference type="Gene3D" id="1.20.1510.10">
    <property type="entry name" value="Cation efflux protein transmembrane domain"/>
    <property type="match status" value="1"/>
</dbReference>
<dbReference type="PANTHER" id="PTHR43840:SF15">
    <property type="entry name" value="MITOCHONDRIAL METAL TRANSPORTER 1-RELATED"/>
    <property type="match status" value="1"/>
</dbReference>
<evidence type="ECO:0000256" key="6">
    <source>
        <dbReference type="ARBA" id="ARBA00023136"/>
    </source>
</evidence>
<dbReference type="InterPro" id="IPR036837">
    <property type="entry name" value="Cation_efflux_CTD_sf"/>
</dbReference>
<feature type="transmembrane region" description="Helical" evidence="7">
    <location>
        <begin position="37"/>
        <end position="58"/>
    </location>
</feature>
<evidence type="ECO:0000256" key="2">
    <source>
        <dbReference type="ARBA" id="ARBA00008114"/>
    </source>
</evidence>
<dbReference type="AlphaFoldDB" id="A0A3M9NBP8"/>
<reference evidence="10 11" key="1">
    <citation type="submission" date="2018-11" db="EMBL/GenBank/DDBJ databases">
        <title>Draft genome sequence of Ferruginibacter sp. BO-59.</title>
        <authorList>
            <person name="Im W.T."/>
        </authorList>
    </citation>
    <scope>NUCLEOTIDE SEQUENCE [LARGE SCALE GENOMIC DNA]</scope>
    <source>
        <strain evidence="10 11">BO-59</strain>
    </source>
</reference>
<dbReference type="GO" id="GO:0015093">
    <property type="term" value="F:ferrous iron transmembrane transporter activity"/>
    <property type="evidence" value="ECO:0007669"/>
    <property type="project" value="TreeGrafter"/>
</dbReference>
<comment type="caution">
    <text evidence="10">The sequence shown here is derived from an EMBL/GenBank/DDBJ whole genome shotgun (WGS) entry which is preliminary data.</text>
</comment>
<dbReference type="SUPFAM" id="SSF160240">
    <property type="entry name" value="Cation efflux protein cytoplasmic domain-like"/>
    <property type="match status" value="1"/>
</dbReference>
<feature type="domain" description="Cation efflux protein transmembrane" evidence="8">
    <location>
        <begin position="14"/>
        <end position="204"/>
    </location>
</feature>
<evidence type="ECO:0000313" key="11">
    <source>
        <dbReference type="Proteomes" id="UP000267223"/>
    </source>
</evidence>
<dbReference type="EMBL" id="RJJR01000011">
    <property type="protein sequence ID" value="RNI35230.1"/>
    <property type="molecule type" value="Genomic_DNA"/>
</dbReference>
<dbReference type="InterPro" id="IPR002524">
    <property type="entry name" value="Cation_efflux"/>
</dbReference>
<sequence length="330" mass="37013">MKSAKENLRLQRILVFAAIIIFIVKLVAWFLTGSLAILTDALESIVNVVAGFLGLYSLSVSAKPKDADHPYGHGKVEFLSAGVEGSMVIIAGFYIIYKTVESYFYPNELQKLNTGIILVAATAVVNYIIGRICIATGKKNKSLQLIAGGKHLVTDTWSTISILAGLFLIYLTGYIFIDTIIAFIVALIIIYNGYKIVRVSIAGIMDEADEQLLKDMVDMLNKHRKENWIDLHNTRIIKYGSTLHCDCHLTVPWYLTVREAHAEIESLSALIKSEFGETVELFVHSDDCYESSCQICSKKNCLVRKHDYEKTITWTISNIRKDARHNINTK</sequence>
<keyword evidence="5 7" id="KW-1133">Transmembrane helix</keyword>
<keyword evidence="11" id="KW-1185">Reference proteome</keyword>
<protein>
    <submittedName>
        <fullName evidence="10">Cation transporter</fullName>
    </submittedName>
</protein>
<dbReference type="Pfam" id="PF16916">
    <property type="entry name" value="ZT_dimer"/>
    <property type="match status" value="1"/>
</dbReference>
<dbReference type="RefSeq" id="WP_123121217.1">
    <property type="nucleotide sequence ID" value="NZ_RJJR01000011.1"/>
</dbReference>
<organism evidence="10 11">
    <name type="scientific">Hanamia caeni</name>
    <dbReference type="NCBI Taxonomy" id="2294116"/>
    <lineage>
        <taxon>Bacteria</taxon>
        <taxon>Pseudomonadati</taxon>
        <taxon>Bacteroidota</taxon>
        <taxon>Chitinophagia</taxon>
        <taxon>Chitinophagales</taxon>
        <taxon>Chitinophagaceae</taxon>
        <taxon>Hanamia</taxon>
    </lineage>
</organism>
<feature type="transmembrane region" description="Helical" evidence="7">
    <location>
        <begin position="112"/>
        <end position="130"/>
    </location>
</feature>
<evidence type="ECO:0000256" key="7">
    <source>
        <dbReference type="SAM" id="Phobius"/>
    </source>
</evidence>
<dbReference type="InterPro" id="IPR027469">
    <property type="entry name" value="Cation_efflux_TMD_sf"/>
</dbReference>
<feature type="transmembrane region" description="Helical" evidence="7">
    <location>
        <begin position="78"/>
        <end position="97"/>
    </location>
</feature>
<dbReference type="PANTHER" id="PTHR43840">
    <property type="entry name" value="MITOCHONDRIAL METAL TRANSPORTER 1-RELATED"/>
    <property type="match status" value="1"/>
</dbReference>
<dbReference type="GO" id="GO:0006882">
    <property type="term" value="P:intracellular zinc ion homeostasis"/>
    <property type="evidence" value="ECO:0007669"/>
    <property type="project" value="TreeGrafter"/>
</dbReference>
<dbReference type="InterPro" id="IPR050291">
    <property type="entry name" value="CDF_Transporter"/>
</dbReference>
<feature type="domain" description="Cation efflux protein cytoplasmic" evidence="9">
    <location>
        <begin position="210"/>
        <end position="287"/>
    </location>
</feature>
<feature type="transmembrane region" description="Helical" evidence="7">
    <location>
        <begin position="12"/>
        <end position="31"/>
    </location>
</feature>
<dbReference type="OrthoDB" id="9806522at2"/>
<keyword evidence="4 7" id="KW-0812">Transmembrane</keyword>
<dbReference type="GO" id="GO:0015341">
    <property type="term" value="F:zinc efflux antiporter activity"/>
    <property type="evidence" value="ECO:0007669"/>
    <property type="project" value="TreeGrafter"/>
</dbReference>
<comment type="similarity">
    <text evidence="2">Belongs to the cation diffusion facilitator (CDF) transporter (TC 2.A.4) family.</text>
</comment>
<dbReference type="SUPFAM" id="SSF161111">
    <property type="entry name" value="Cation efflux protein transmembrane domain-like"/>
    <property type="match status" value="1"/>
</dbReference>
<dbReference type="InterPro" id="IPR027470">
    <property type="entry name" value="Cation_efflux_CTD"/>
</dbReference>
<evidence type="ECO:0000259" key="9">
    <source>
        <dbReference type="Pfam" id="PF16916"/>
    </source>
</evidence>
<keyword evidence="3" id="KW-0813">Transport</keyword>
<evidence type="ECO:0000256" key="4">
    <source>
        <dbReference type="ARBA" id="ARBA00022692"/>
    </source>
</evidence>
<dbReference type="GO" id="GO:0015086">
    <property type="term" value="F:cadmium ion transmembrane transporter activity"/>
    <property type="evidence" value="ECO:0007669"/>
    <property type="project" value="TreeGrafter"/>
</dbReference>
<evidence type="ECO:0000256" key="3">
    <source>
        <dbReference type="ARBA" id="ARBA00022448"/>
    </source>
</evidence>
<keyword evidence="6 7" id="KW-0472">Membrane</keyword>
<dbReference type="GO" id="GO:0005886">
    <property type="term" value="C:plasma membrane"/>
    <property type="evidence" value="ECO:0007669"/>
    <property type="project" value="TreeGrafter"/>
</dbReference>
<dbReference type="InterPro" id="IPR058533">
    <property type="entry name" value="Cation_efflux_TM"/>
</dbReference>
<evidence type="ECO:0000313" key="10">
    <source>
        <dbReference type="EMBL" id="RNI35230.1"/>
    </source>
</evidence>
<dbReference type="Proteomes" id="UP000267223">
    <property type="component" value="Unassembled WGS sequence"/>
</dbReference>
<evidence type="ECO:0000256" key="5">
    <source>
        <dbReference type="ARBA" id="ARBA00022989"/>
    </source>
</evidence>
<gene>
    <name evidence="10" type="ORF">EFY79_13310</name>
</gene>
<dbReference type="Gene3D" id="3.30.70.1350">
    <property type="entry name" value="Cation efflux protein, cytoplasmic domain"/>
    <property type="match status" value="1"/>
</dbReference>
<evidence type="ECO:0000259" key="8">
    <source>
        <dbReference type="Pfam" id="PF01545"/>
    </source>
</evidence>
<feature type="transmembrane region" description="Helical" evidence="7">
    <location>
        <begin position="175"/>
        <end position="194"/>
    </location>
</feature>
<name>A0A3M9NBP8_9BACT</name>
<dbReference type="NCBIfam" id="TIGR01297">
    <property type="entry name" value="CDF"/>
    <property type="match status" value="1"/>
</dbReference>
<dbReference type="Pfam" id="PF01545">
    <property type="entry name" value="Cation_efflux"/>
    <property type="match status" value="1"/>
</dbReference>